<accession>E8UZK3</accession>
<keyword evidence="8" id="KW-0808">Transferase</keyword>
<keyword evidence="2 5" id="KW-0812">Transmembrane</keyword>
<dbReference type="Pfam" id="PF04138">
    <property type="entry name" value="GtrA_DPMS_TM"/>
    <property type="match status" value="1"/>
</dbReference>
<dbReference type="GO" id="GO:0000271">
    <property type="term" value="P:polysaccharide biosynthetic process"/>
    <property type="evidence" value="ECO:0007669"/>
    <property type="project" value="InterPro"/>
</dbReference>
<evidence type="ECO:0000259" key="7">
    <source>
        <dbReference type="Pfam" id="PF04138"/>
    </source>
</evidence>
<dbReference type="InterPro" id="IPR001173">
    <property type="entry name" value="Glyco_trans_2-like"/>
</dbReference>
<feature type="transmembrane region" description="Helical" evidence="5">
    <location>
        <begin position="319"/>
        <end position="339"/>
    </location>
</feature>
<dbReference type="CDD" id="cd04179">
    <property type="entry name" value="DPM_DPG-synthase_like"/>
    <property type="match status" value="1"/>
</dbReference>
<dbReference type="AlphaFoldDB" id="E8UZK3"/>
<evidence type="ECO:0000256" key="1">
    <source>
        <dbReference type="ARBA" id="ARBA00004141"/>
    </source>
</evidence>
<dbReference type="GO" id="GO:0016740">
    <property type="term" value="F:transferase activity"/>
    <property type="evidence" value="ECO:0007669"/>
    <property type="project" value="UniProtKB-KW"/>
</dbReference>
<protein>
    <submittedName>
        <fullName evidence="8">Glycosyl transferase family 2</fullName>
    </submittedName>
</protein>
<keyword evidence="4 5" id="KW-0472">Membrane</keyword>
<dbReference type="EMBL" id="CP002467">
    <property type="protein sequence ID" value="ADV84346.1"/>
    <property type="molecule type" value="Genomic_DNA"/>
</dbReference>
<dbReference type="SUPFAM" id="SSF53448">
    <property type="entry name" value="Nucleotide-diphospho-sugar transferases"/>
    <property type="match status" value="1"/>
</dbReference>
<name>E8UZK3_TERSS</name>
<organism evidence="8 9">
    <name type="scientific">Terriglobus saanensis (strain ATCC BAA-1853 / DSM 23119 / SP1PR4)</name>
    <dbReference type="NCBI Taxonomy" id="401053"/>
    <lineage>
        <taxon>Bacteria</taxon>
        <taxon>Pseudomonadati</taxon>
        <taxon>Acidobacteriota</taxon>
        <taxon>Terriglobia</taxon>
        <taxon>Terriglobales</taxon>
        <taxon>Acidobacteriaceae</taxon>
        <taxon>Terriglobus</taxon>
    </lineage>
</organism>
<evidence type="ECO:0000256" key="3">
    <source>
        <dbReference type="ARBA" id="ARBA00022989"/>
    </source>
</evidence>
<dbReference type="HOGENOM" id="CLU_033536_2_0_0"/>
<dbReference type="PANTHER" id="PTHR48090:SF6">
    <property type="entry name" value="SLR5056 PROTEIN"/>
    <property type="match status" value="1"/>
</dbReference>
<dbReference type="RefSeq" id="WP_013570076.1">
    <property type="nucleotide sequence ID" value="NC_014963.1"/>
</dbReference>
<dbReference type="STRING" id="401053.AciPR4_3593"/>
<dbReference type="InterPro" id="IPR029044">
    <property type="entry name" value="Nucleotide-diphossugar_trans"/>
</dbReference>
<evidence type="ECO:0000256" key="2">
    <source>
        <dbReference type="ARBA" id="ARBA00022692"/>
    </source>
</evidence>
<comment type="subcellular location">
    <subcellularLocation>
        <location evidence="1">Membrane</location>
        <topology evidence="1">Multi-pass membrane protein</topology>
    </subcellularLocation>
</comment>
<evidence type="ECO:0000256" key="4">
    <source>
        <dbReference type="ARBA" id="ARBA00023136"/>
    </source>
</evidence>
<feature type="transmembrane region" description="Helical" evidence="5">
    <location>
        <begin position="261"/>
        <end position="278"/>
    </location>
</feature>
<dbReference type="InterPro" id="IPR007267">
    <property type="entry name" value="GtrA_DPMS_TM"/>
</dbReference>
<dbReference type="PANTHER" id="PTHR48090">
    <property type="entry name" value="UNDECAPRENYL-PHOSPHATE 4-DEOXY-4-FORMAMIDO-L-ARABINOSE TRANSFERASE-RELATED"/>
    <property type="match status" value="1"/>
</dbReference>
<evidence type="ECO:0000313" key="9">
    <source>
        <dbReference type="Proteomes" id="UP000006844"/>
    </source>
</evidence>
<dbReference type="KEGG" id="tsa:AciPR4_3593"/>
<feature type="transmembrane region" description="Helical" evidence="5">
    <location>
        <begin position="290"/>
        <end position="313"/>
    </location>
</feature>
<feature type="domain" description="GtrA/DPMS transmembrane" evidence="7">
    <location>
        <begin position="235"/>
        <end position="347"/>
    </location>
</feature>
<gene>
    <name evidence="8" type="ordered locus">AciPR4_3593</name>
</gene>
<evidence type="ECO:0000313" key="8">
    <source>
        <dbReference type="EMBL" id="ADV84346.1"/>
    </source>
</evidence>
<dbReference type="Proteomes" id="UP000006844">
    <property type="component" value="Chromosome"/>
</dbReference>
<reference evidence="8 9" key="1">
    <citation type="journal article" date="2012" name="Stand. Genomic Sci.">
        <title>Complete genome sequence of Terriglobus saanensis type strain SP1PR4(T), an Acidobacteria from tundra soil.</title>
        <authorList>
            <person name="Rawat S.R."/>
            <person name="Mannisto M.K."/>
            <person name="Starovoytov V."/>
            <person name="Goodwin L."/>
            <person name="Nolan M."/>
            <person name="Hauser L."/>
            <person name="Land M."/>
            <person name="Davenport K.W."/>
            <person name="Woyke T."/>
            <person name="Haggblom M.M."/>
        </authorList>
    </citation>
    <scope>NUCLEOTIDE SEQUENCE</scope>
    <source>
        <strain evidence="9">ATCC BAA-1853 / DSM 23119 / SP1PR4</strain>
    </source>
</reference>
<evidence type="ECO:0000256" key="5">
    <source>
        <dbReference type="SAM" id="Phobius"/>
    </source>
</evidence>
<dbReference type="eggNOG" id="COG0463">
    <property type="taxonomic scope" value="Bacteria"/>
</dbReference>
<keyword evidence="3 5" id="KW-1133">Transmembrane helix</keyword>
<proteinExistence type="predicted"/>
<evidence type="ECO:0000259" key="6">
    <source>
        <dbReference type="Pfam" id="PF00535"/>
    </source>
</evidence>
<sequence length="353" mass="38983">MSSDPIGELNLSAIAVLIPVRHIEPVLEETIAELMACGFALVVLVDDGSPQKDRPIFNRFARAGLPVLRHSVNLGKGRALKTGFNYILTEYPHLLGVVTADADGQHTVADIAHVAARLAVSGSEPILGVRSFSGNVPLRSRFGNTLTRVLFAFGTGVRVGDTQTGLRGLPMASLPELMTLDGERYEYEMTMLAHLCREGNKPVEVPIETVYIEGNRSSHFDPVWDSMRIYFVLARFFLSSILASGIDFLGFTVAFALTHHLAASVAFGRFSSLVNFALNRRFVFRNRGSVTVALLRYYALVILIAFLSYALIWVTVQRLHWNVFVAKLCVDAALSLMSFSVQRTFIFRRSTAV</sequence>
<dbReference type="Gene3D" id="3.90.550.10">
    <property type="entry name" value="Spore Coat Polysaccharide Biosynthesis Protein SpsA, Chain A"/>
    <property type="match status" value="1"/>
</dbReference>
<dbReference type="InterPro" id="IPR050256">
    <property type="entry name" value="Glycosyltransferase_2"/>
</dbReference>
<dbReference type="OrthoDB" id="9810303at2"/>
<dbReference type="Pfam" id="PF00535">
    <property type="entry name" value="Glycos_transf_2"/>
    <property type="match status" value="1"/>
</dbReference>
<feature type="transmembrane region" description="Helical" evidence="5">
    <location>
        <begin position="236"/>
        <end position="255"/>
    </location>
</feature>
<dbReference type="GO" id="GO:0016020">
    <property type="term" value="C:membrane"/>
    <property type="evidence" value="ECO:0007669"/>
    <property type="project" value="UniProtKB-SubCell"/>
</dbReference>
<feature type="domain" description="Glycosyltransferase 2-like" evidence="6">
    <location>
        <begin position="16"/>
        <end position="122"/>
    </location>
</feature>
<keyword evidence="9" id="KW-1185">Reference proteome</keyword>